<accession>A0ABN2TLF6</accession>
<keyword evidence="3" id="KW-0808">Transferase</keyword>
<dbReference type="Gene3D" id="3.40.1280.10">
    <property type="match status" value="1"/>
</dbReference>
<sequence length="338" mass="34863">MASKGGGLGGRANKPGASNSRKGAQKGSGGQRRQGLEGRGPTPKAEERTGHPAKRRATSAAKRAAVSSRGGAQRGGAVPKSVRRAPGKDGPEQVAGRNSVVEALRANIPAKALYVAQYIDADDRVRESMKLATDQGVPLLEAPRHELDRMTNGTLHQGLMLVVPAYEYAYPDDLLEEVYAASETPLFAALDGVTDPRNLGAVLRSVAAFGGHGVIVPERRAAGMTAGAWKAAAGAGARVPVARAGNLTRALEAYQKQGVLIAGLAADGAVALHELEAATDPLCLVIGSEGKGMSRLVSELCDVTVSIPIASSTESLNAGVAAGIALYEVNRRRAEARG</sequence>
<evidence type="ECO:0000256" key="1">
    <source>
        <dbReference type="ARBA" id="ARBA00007228"/>
    </source>
</evidence>
<dbReference type="CDD" id="cd18103">
    <property type="entry name" value="SpoU-like_RlmB"/>
    <property type="match status" value="1"/>
</dbReference>
<reference evidence="6 7" key="1">
    <citation type="journal article" date="2019" name="Int. J. Syst. Evol. Microbiol.">
        <title>The Global Catalogue of Microorganisms (GCM) 10K type strain sequencing project: providing services to taxonomists for standard genome sequencing and annotation.</title>
        <authorList>
            <consortium name="The Broad Institute Genomics Platform"/>
            <consortium name="The Broad Institute Genome Sequencing Center for Infectious Disease"/>
            <person name="Wu L."/>
            <person name="Ma J."/>
        </authorList>
    </citation>
    <scope>NUCLEOTIDE SEQUENCE [LARGE SCALE GENOMIC DNA]</scope>
    <source>
        <strain evidence="6 7">JCM 16014</strain>
    </source>
</reference>
<dbReference type="RefSeq" id="WP_344663789.1">
    <property type="nucleotide sequence ID" value="NZ_BAAAQN010000002.1"/>
</dbReference>
<name>A0ABN2TLF6_9ACTN</name>
<comment type="similarity">
    <text evidence="1">Belongs to the class IV-like SAM-binding methyltransferase superfamily. RNA methyltransferase TrmH family.</text>
</comment>
<dbReference type="PANTHER" id="PTHR46429:SF1">
    <property type="entry name" value="23S RRNA (GUANOSINE-2'-O-)-METHYLTRANSFERASE RLMB"/>
    <property type="match status" value="1"/>
</dbReference>
<evidence type="ECO:0000256" key="3">
    <source>
        <dbReference type="ARBA" id="ARBA00022679"/>
    </source>
</evidence>
<dbReference type="SUPFAM" id="SSF75217">
    <property type="entry name" value="alpha/beta knot"/>
    <property type="match status" value="1"/>
</dbReference>
<feature type="compositionally biased region" description="Low complexity" evidence="4">
    <location>
        <begin position="58"/>
        <end position="71"/>
    </location>
</feature>
<feature type="compositionally biased region" description="Gly residues" evidence="4">
    <location>
        <begin position="1"/>
        <end position="10"/>
    </location>
</feature>
<dbReference type="Pfam" id="PF00588">
    <property type="entry name" value="SpoU_methylase"/>
    <property type="match status" value="1"/>
</dbReference>
<evidence type="ECO:0000256" key="2">
    <source>
        <dbReference type="ARBA" id="ARBA00022603"/>
    </source>
</evidence>
<organism evidence="6 7">
    <name type="scientific">Catenulispora yoronensis</name>
    <dbReference type="NCBI Taxonomy" id="450799"/>
    <lineage>
        <taxon>Bacteria</taxon>
        <taxon>Bacillati</taxon>
        <taxon>Actinomycetota</taxon>
        <taxon>Actinomycetes</taxon>
        <taxon>Catenulisporales</taxon>
        <taxon>Catenulisporaceae</taxon>
        <taxon>Catenulispora</taxon>
    </lineage>
</organism>
<comment type="caution">
    <text evidence="6">The sequence shown here is derived from an EMBL/GenBank/DDBJ whole genome shotgun (WGS) entry which is preliminary data.</text>
</comment>
<dbReference type="Proteomes" id="UP001500751">
    <property type="component" value="Unassembled WGS sequence"/>
</dbReference>
<dbReference type="SMART" id="SM00967">
    <property type="entry name" value="SpoU_sub_bind"/>
    <property type="match status" value="1"/>
</dbReference>
<dbReference type="Gene3D" id="3.30.1330.30">
    <property type="match status" value="1"/>
</dbReference>
<evidence type="ECO:0000313" key="7">
    <source>
        <dbReference type="Proteomes" id="UP001500751"/>
    </source>
</evidence>
<dbReference type="PANTHER" id="PTHR46429">
    <property type="entry name" value="23S RRNA (GUANOSINE-2'-O-)-METHYLTRANSFERASE RLMB"/>
    <property type="match status" value="1"/>
</dbReference>
<evidence type="ECO:0000256" key="4">
    <source>
        <dbReference type="SAM" id="MobiDB-lite"/>
    </source>
</evidence>
<dbReference type="EMBL" id="BAAAQN010000002">
    <property type="protein sequence ID" value="GAA2013197.1"/>
    <property type="molecule type" value="Genomic_DNA"/>
</dbReference>
<feature type="region of interest" description="Disordered" evidence="4">
    <location>
        <begin position="1"/>
        <end position="96"/>
    </location>
</feature>
<evidence type="ECO:0000313" key="6">
    <source>
        <dbReference type="EMBL" id="GAA2013197.1"/>
    </source>
</evidence>
<dbReference type="Pfam" id="PF08032">
    <property type="entry name" value="SpoU_sub_bind"/>
    <property type="match status" value="1"/>
</dbReference>
<dbReference type="InterPro" id="IPR013123">
    <property type="entry name" value="SpoU_subst-bd"/>
</dbReference>
<gene>
    <name evidence="6" type="primary">rlmB</name>
    <name evidence="6" type="ORF">GCM10009839_04820</name>
</gene>
<dbReference type="InterPro" id="IPR029064">
    <property type="entry name" value="Ribosomal_eL30-like_sf"/>
</dbReference>
<evidence type="ECO:0000259" key="5">
    <source>
        <dbReference type="SMART" id="SM00967"/>
    </source>
</evidence>
<dbReference type="SUPFAM" id="SSF55315">
    <property type="entry name" value="L30e-like"/>
    <property type="match status" value="1"/>
</dbReference>
<keyword evidence="2" id="KW-0489">Methyltransferase</keyword>
<keyword evidence="7" id="KW-1185">Reference proteome</keyword>
<feature type="domain" description="RNA 2-O ribose methyltransferase substrate binding" evidence="5">
    <location>
        <begin position="93"/>
        <end position="169"/>
    </location>
</feature>
<proteinExistence type="inferred from homology"/>
<dbReference type="NCBIfam" id="TIGR00186">
    <property type="entry name" value="rRNA_methyl_3"/>
    <property type="match status" value="1"/>
</dbReference>
<dbReference type="InterPro" id="IPR001537">
    <property type="entry name" value="SpoU_MeTrfase"/>
</dbReference>
<dbReference type="InterPro" id="IPR004441">
    <property type="entry name" value="rRNA_MeTrfase_TrmH"/>
</dbReference>
<dbReference type="InterPro" id="IPR029026">
    <property type="entry name" value="tRNA_m1G_MTases_N"/>
</dbReference>
<protein>
    <submittedName>
        <fullName evidence="6">23S rRNA (Guanosine(2251)-2'-O)-methyltransferase RlmB</fullName>
    </submittedName>
</protein>
<dbReference type="InterPro" id="IPR029028">
    <property type="entry name" value="Alpha/beta_knot_MTases"/>
</dbReference>